<evidence type="ECO:0000313" key="2">
    <source>
        <dbReference type="Proteomes" id="UP001056778"/>
    </source>
</evidence>
<organism evidence="1 2">
    <name type="scientific">Holotrichia oblita</name>
    <name type="common">Chafer beetle</name>
    <dbReference type="NCBI Taxonomy" id="644536"/>
    <lineage>
        <taxon>Eukaryota</taxon>
        <taxon>Metazoa</taxon>
        <taxon>Ecdysozoa</taxon>
        <taxon>Arthropoda</taxon>
        <taxon>Hexapoda</taxon>
        <taxon>Insecta</taxon>
        <taxon>Pterygota</taxon>
        <taxon>Neoptera</taxon>
        <taxon>Endopterygota</taxon>
        <taxon>Coleoptera</taxon>
        <taxon>Polyphaga</taxon>
        <taxon>Scarabaeiformia</taxon>
        <taxon>Scarabaeidae</taxon>
        <taxon>Melolonthinae</taxon>
        <taxon>Holotrichia</taxon>
    </lineage>
</organism>
<dbReference type="Proteomes" id="UP001056778">
    <property type="component" value="Chromosome 4"/>
</dbReference>
<protein>
    <submittedName>
        <fullName evidence="1">Serine protease-related</fullName>
    </submittedName>
</protein>
<gene>
    <name evidence="1" type="ORF">MML48_4g00011029</name>
</gene>
<accession>A0ACB9T7C9</accession>
<comment type="caution">
    <text evidence="1">The sequence shown here is derived from an EMBL/GenBank/DDBJ whole genome shotgun (WGS) entry which is preliminary data.</text>
</comment>
<proteinExistence type="predicted"/>
<reference evidence="1" key="1">
    <citation type="submission" date="2022-04" db="EMBL/GenBank/DDBJ databases">
        <title>Chromosome-scale genome assembly of Holotrichia oblita Faldermann.</title>
        <authorList>
            <person name="Rongchong L."/>
        </authorList>
    </citation>
    <scope>NUCLEOTIDE SEQUENCE</scope>
    <source>
        <strain evidence="1">81SQS9</strain>
    </source>
</reference>
<keyword evidence="1" id="KW-0645">Protease</keyword>
<keyword evidence="2" id="KW-1185">Reference proteome</keyword>
<keyword evidence="1" id="KW-0378">Hydrolase</keyword>
<evidence type="ECO:0000313" key="1">
    <source>
        <dbReference type="EMBL" id="KAI4462735.1"/>
    </source>
</evidence>
<sequence length="324" mass="36714">MSLFNFIFYTFIFITNFIQCEAKNFTCTCVPYYQCSESYNLIIDGMDLFDVRKYQSNMNCTGYFDVCCDASKTLTEISTEPPRTFKGCGYVKEHPFPWFGILYYQADISERPKHRCGISFIHKQVGLTAAHCFDQNGIWTVKKGKTIINIKRTISHPSYRATNLSNDIALIILDEPIELKNNMGLICIPPPNTALNNISCTVSTLNRNLDDFNQIILIEIPIVPKQTCLNKLRSTRLGDFFQLHYSFLCAGSENQDTCEGDGGSPLVCPIAGQPGRFHQTGIVSWGIGCAENNVPGVYVNVALFRDWIDEVMIENGFDIHSYRY</sequence>
<name>A0ACB9T7C9_HOLOL</name>
<dbReference type="EMBL" id="CM043018">
    <property type="protein sequence ID" value="KAI4462735.1"/>
    <property type="molecule type" value="Genomic_DNA"/>
</dbReference>